<name>R9P420_PSEHS</name>
<sequence>MLWEKGLVEVDESWMQRQGVHPGRGHRGVVQNSQPIRDVVEVGFADVVAGLSVTSVPIDCWTCDPTSEPGQVASGQFCTDQRSIYGEPGTCAGLRTTASGNGAFRRDLRPSVRILTRGSREVGLDPRGDVNVDPRTEEIVGGESGDLQRFAGVPIEQGTCIRPCRSVVPSEPRKSVVVDGDVLFEQVQLSTSERRDLHQAPTRSAVESPTGNDGGIEIGFCFDVRHDHSRCIACRQLGEVAGRGGQDGCCGFVEQGAGGELTEIRGPTTDDVKIVSDFIGSVVGGVGEECDVGPTGGDNVLFRKGGLECRRGGGRGGRV</sequence>
<organism evidence="1 2">
    <name type="scientific">Pseudozyma hubeiensis (strain SY62)</name>
    <name type="common">Yeast</name>
    <dbReference type="NCBI Taxonomy" id="1305764"/>
    <lineage>
        <taxon>Eukaryota</taxon>
        <taxon>Fungi</taxon>
        <taxon>Dikarya</taxon>
        <taxon>Basidiomycota</taxon>
        <taxon>Ustilaginomycotina</taxon>
        <taxon>Ustilaginomycetes</taxon>
        <taxon>Ustilaginales</taxon>
        <taxon>Ustilaginaceae</taxon>
        <taxon>Pseudozyma</taxon>
    </lineage>
</organism>
<dbReference type="Proteomes" id="UP000014071">
    <property type="component" value="Unassembled WGS sequence"/>
</dbReference>
<evidence type="ECO:0000313" key="2">
    <source>
        <dbReference type="Proteomes" id="UP000014071"/>
    </source>
</evidence>
<dbReference type="HOGENOM" id="CLU_871928_0_0_1"/>
<dbReference type="AlphaFoldDB" id="R9P420"/>
<dbReference type="RefSeq" id="XP_012189698.1">
    <property type="nucleotide sequence ID" value="XM_012334308.1"/>
</dbReference>
<evidence type="ECO:0000313" key="1">
    <source>
        <dbReference type="EMBL" id="GAC96111.1"/>
    </source>
</evidence>
<accession>R9P420</accession>
<gene>
    <name evidence="1" type="ORF">PHSY_003691</name>
</gene>
<dbReference type="EMBL" id="DF238801">
    <property type="protein sequence ID" value="GAC96111.1"/>
    <property type="molecule type" value="Genomic_DNA"/>
</dbReference>
<reference evidence="2" key="1">
    <citation type="journal article" date="2013" name="Genome Announc.">
        <title>Draft genome sequence of the basidiomycetous yeast-like fungus Pseudozyma hubeiensis SY62, which produces an abundant amount of the biosurfactant mannosylerythritol lipids.</title>
        <authorList>
            <person name="Konishi M."/>
            <person name="Hatada Y."/>
            <person name="Horiuchi J."/>
        </authorList>
    </citation>
    <scope>NUCLEOTIDE SEQUENCE [LARGE SCALE GENOMIC DNA]</scope>
    <source>
        <strain evidence="2">SY62</strain>
    </source>
</reference>
<proteinExistence type="predicted"/>
<keyword evidence="2" id="KW-1185">Reference proteome</keyword>
<protein>
    <submittedName>
        <fullName evidence="1">Uncharacterized protein</fullName>
    </submittedName>
</protein>
<dbReference type="GeneID" id="24108977"/>